<organism evidence="3 5">
    <name type="scientific">Pseudomonas extremaustralis</name>
    <dbReference type="NCBI Taxonomy" id="359110"/>
    <lineage>
        <taxon>Bacteria</taxon>
        <taxon>Pseudomonadati</taxon>
        <taxon>Pseudomonadota</taxon>
        <taxon>Gammaproteobacteria</taxon>
        <taxon>Pseudomonadales</taxon>
        <taxon>Pseudomonadaceae</taxon>
        <taxon>Pseudomonas</taxon>
    </lineage>
</organism>
<keyword evidence="4" id="KW-1185">Reference proteome</keyword>
<evidence type="ECO:0000259" key="1">
    <source>
        <dbReference type="Pfam" id="PF19994"/>
    </source>
</evidence>
<reference evidence="2 4" key="1">
    <citation type="submission" date="2016-10" db="EMBL/GenBank/DDBJ databases">
        <authorList>
            <person name="Varghese N."/>
            <person name="Submissions S."/>
        </authorList>
    </citation>
    <scope>NUCLEOTIDE SEQUENCE [LARGE SCALE GENOMIC DNA]</scope>
    <source>
        <strain evidence="2 4">DSM 17835</strain>
    </source>
</reference>
<dbReference type="RefSeq" id="WP_010567520.1">
    <property type="nucleotide sequence ID" value="NZ_LT629689.1"/>
</dbReference>
<dbReference type="EMBL" id="LT629689">
    <property type="protein sequence ID" value="SDF33985.1"/>
    <property type="molecule type" value="Genomic_DNA"/>
</dbReference>
<dbReference type="OrthoDB" id="6637879at2"/>
<evidence type="ECO:0000313" key="5">
    <source>
        <dbReference type="Proteomes" id="UP000317951"/>
    </source>
</evidence>
<protein>
    <recommendedName>
        <fullName evidence="1">GTPase-associated system helical domain-containing protein</fullName>
    </recommendedName>
</protein>
<dbReference type="GeneID" id="78554091"/>
<gene>
    <name evidence="3" type="ORF">FIV36_15325</name>
    <name evidence="2" type="ORF">SAMN05216591_2651</name>
</gene>
<proteinExistence type="predicted"/>
<sequence length="344" mass="37279">MSNMAEYARIFDTGTDDGLVEKRLKAVAEIKAWFESLTPDLAISTASRISSSFGTSTCLPDEIAVIGEEIIQRHAVSFVRSANPDDLQIKVVLAVAAIDVFQSVTAKSGGTSVDALAAAFWSALAFQRPLELEKVERLRQDLLTASRTHALKIADAARARQTVPSIGLVSISQDSTQPSRVNKAFSQAVEPMISAMRENAVLDREELDFMWWLLSGRSELLDEPLDSLPGAVRAVAAGLDGALKLRRLPADAHRNIVLRNIENGEPLSLMELIELLGERRTKLATNFGSIKADESAVFPLMAAIKTGSTDACASEEKRTAWEWGGRALLEGAIQHLRKGTANGL</sequence>
<dbReference type="Pfam" id="PF19994">
    <property type="entry name" value="GASH"/>
    <property type="match status" value="2"/>
</dbReference>
<evidence type="ECO:0000313" key="3">
    <source>
        <dbReference type="EMBL" id="TWS03507.1"/>
    </source>
</evidence>
<feature type="domain" description="GTPase-associated system helical" evidence="1">
    <location>
        <begin position="1"/>
        <end position="170"/>
    </location>
</feature>
<dbReference type="Proteomes" id="UP000182858">
    <property type="component" value="Chromosome I"/>
</dbReference>
<accession>A0A5C5QDS1</accession>
<evidence type="ECO:0000313" key="2">
    <source>
        <dbReference type="EMBL" id="SDF33985.1"/>
    </source>
</evidence>
<feature type="domain" description="GTPase-associated system helical" evidence="1">
    <location>
        <begin position="179"/>
        <end position="309"/>
    </location>
</feature>
<name>A0A5C5QDS1_9PSED</name>
<dbReference type="Proteomes" id="UP000317951">
    <property type="component" value="Unassembled WGS sequence"/>
</dbReference>
<dbReference type="InterPro" id="IPR045523">
    <property type="entry name" value="GASH"/>
</dbReference>
<dbReference type="EMBL" id="VFET01000012">
    <property type="protein sequence ID" value="TWS03507.1"/>
    <property type="molecule type" value="Genomic_DNA"/>
</dbReference>
<reference evidence="3 5" key="2">
    <citation type="submission" date="2019-06" db="EMBL/GenBank/DDBJ databases">
        <title>Pseudomonas bimorpha sp. nov. isolated from bovine raw milk and skim milk concentrate.</title>
        <authorList>
            <person name="Hofmann K."/>
            <person name="Huptas C."/>
            <person name="Doll E."/>
            <person name="Scherer S."/>
            <person name="Wenning M."/>
        </authorList>
    </citation>
    <scope>NUCLEOTIDE SEQUENCE [LARGE SCALE GENOMIC DNA]</scope>
    <source>
        <strain evidence="3 5">DSM 17835</strain>
    </source>
</reference>
<dbReference type="AlphaFoldDB" id="A0A5C5QDS1"/>
<evidence type="ECO:0000313" key="4">
    <source>
        <dbReference type="Proteomes" id="UP000182858"/>
    </source>
</evidence>